<dbReference type="InterPro" id="IPR006108">
    <property type="entry name" value="3HC_DH_C"/>
</dbReference>
<name>A0ABV8SZ88_9GAMM</name>
<dbReference type="EMBL" id="JBHSDU010000014">
    <property type="protein sequence ID" value="MFC4312258.1"/>
    <property type="molecule type" value="Genomic_DNA"/>
</dbReference>
<reference evidence="5" key="1">
    <citation type="journal article" date="2019" name="Int. J. Syst. Evol. Microbiol.">
        <title>The Global Catalogue of Microorganisms (GCM) 10K type strain sequencing project: providing services to taxonomists for standard genome sequencing and annotation.</title>
        <authorList>
            <consortium name="The Broad Institute Genomics Platform"/>
            <consortium name="The Broad Institute Genome Sequencing Center for Infectious Disease"/>
            <person name="Wu L."/>
            <person name="Ma J."/>
        </authorList>
    </citation>
    <scope>NUCLEOTIDE SEQUENCE [LARGE SCALE GENOMIC DNA]</scope>
    <source>
        <strain evidence="5">CGMCC 1.10759</strain>
    </source>
</reference>
<dbReference type="Gene3D" id="3.40.50.720">
    <property type="entry name" value="NAD(P)-binding Rossmann-like Domain"/>
    <property type="match status" value="1"/>
</dbReference>
<dbReference type="EC" id="1.1.1.35" evidence="4"/>
<dbReference type="Gene3D" id="1.10.1040.10">
    <property type="entry name" value="N-(1-d-carboxylethyl)-l-norvaline Dehydrogenase, domain 2"/>
    <property type="match status" value="1"/>
</dbReference>
<feature type="domain" description="3-hydroxyacyl-CoA dehydrogenase NAD binding" evidence="3">
    <location>
        <begin position="5"/>
        <end position="183"/>
    </location>
</feature>
<evidence type="ECO:0000313" key="4">
    <source>
        <dbReference type="EMBL" id="MFC4312258.1"/>
    </source>
</evidence>
<dbReference type="SUPFAM" id="SSF51735">
    <property type="entry name" value="NAD(P)-binding Rossmann-fold domains"/>
    <property type="match status" value="1"/>
</dbReference>
<keyword evidence="1 4" id="KW-0560">Oxidoreductase</keyword>
<dbReference type="InterPro" id="IPR036291">
    <property type="entry name" value="NAD(P)-bd_dom_sf"/>
</dbReference>
<dbReference type="InterPro" id="IPR013328">
    <property type="entry name" value="6PGD_dom2"/>
</dbReference>
<evidence type="ECO:0000259" key="3">
    <source>
        <dbReference type="Pfam" id="PF02737"/>
    </source>
</evidence>
<dbReference type="Proteomes" id="UP001595904">
    <property type="component" value="Unassembled WGS sequence"/>
</dbReference>
<evidence type="ECO:0000259" key="2">
    <source>
        <dbReference type="Pfam" id="PF00725"/>
    </source>
</evidence>
<dbReference type="Pfam" id="PF00725">
    <property type="entry name" value="3HCDH"/>
    <property type="match status" value="1"/>
</dbReference>
<gene>
    <name evidence="4" type="ORF">ACFPN2_24465</name>
</gene>
<dbReference type="PANTHER" id="PTHR48075">
    <property type="entry name" value="3-HYDROXYACYL-COA DEHYDROGENASE FAMILY PROTEIN"/>
    <property type="match status" value="1"/>
</dbReference>
<dbReference type="InterPro" id="IPR006176">
    <property type="entry name" value="3-OHacyl-CoA_DH_NAD-bd"/>
</dbReference>
<comment type="caution">
    <text evidence="4">The sequence shown here is derived from an EMBL/GenBank/DDBJ whole genome shotgun (WGS) entry which is preliminary data.</text>
</comment>
<feature type="domain" description="3-hydroxyacyl-CoA dehydrogenase C-terminal" evidence="2">
    <location>
        <begin position="186"/>
        <end position="282"/>
    </location>
</feature>
<dbReference type="GO" id="GO:0003857">
    <property type="term" value="F:(3S)-3-hydroxyacyl-CoA dehydrogenase (NAD+) activity"/>
    <property type="evidence" value="ECO:0007669"/>
    <property type="project" value="UniProtKB-EC"/>
</dbReference>
<sequence>MTIQTVGVAGCGTMGAGIAIVAARAGFRTLVFDLQQAALDRAREQTEAFLRKSVERGKLAPEQLTQIMANWSGTTDIARFGECDIVIEAVFEDLKLKHDLFRQLDQVCGPRTIFASNTSTISITEIAGGTTRADRFVGMHFCLPAQLMKLVEMSPGMNTSAATWDAAWAFCKALGQTPVKTQDTPGFILNYFLIPFNNDAIRLVEQGVAAPAEIDKAIKTAMGYPMGPLELLDLVGMDTQRLLCEAMHALTNEPRAACPALVRRMIAAGHLGKKTGRGFHQYRDSKMYGA</sequence>
<evidence type="ECO:0000313" key="5">
    <source>
        <dbReference type="Proteomes" id="UP001595904"/>
    </source>
</evidence>
<evidence type="ECO:0000256" key="1">
    <source>
        <dbReference type="ARBA" id="ARBA00023002"/>
    </source>
</evidence>
<dbReference type="Pfam" id="PF02737">
    <property type="entry name" value="3HCDH_N"/>
    <property type="match status" value="1"/>
</dbReference>
<dbReference type="PANTHER" id="PTHR48075:SF5">
    <property type="entry name" value="3-HYDROXYBUTYRYL-COA DEHYDROGENASE"/>
    <property type="match status" value="1"/>
</dbReference>
<dbReference type="InterPro" id="IPR022694">
    <property type="entry name" value="3-OHacyl-CoA_DH"/>
</dbReference>
<dbReference type="RefSeq" id="WP_380601484.1">
    <property type="nucleotide sequence ID" value="NZ_JBHSDU010000014.1"/>
</dbReference>
<dbReference type="SUPFAM" id="SSF48179">
    <property type="entry name" value="6-phosphogluconate dehydrogenase C-terminal domain-like"/>
    <property type="match status" value="1"/>
</dbReference>
<proteinExistence type="predicted"/>
<keyword evidence="5" id="KW-1185">Reference proteome</keyword>
<organism evidence="4 5">
    <name type="scientific">Steroidobacter flavus</name>
    <dbReference type="NCBI Taxonomy" id="1842136"/>
    <lineage>
        <taxon>Bacteria</taxon>
        <taxon>Pseudomonadati</taxon>
        <taxon>Pseudomonadota</taxon>
        <taxon>Gammaproteobacteria</taxon>
        <taxon>Steroidobacterales</taxon>
        <taxon>Steroidobacteraceae</taxon>
        <taxon>Steroidobacter</taxon>
    </lineage>
</organism>
<protein>
    <submittedName>
        <fullName evidence="4">3-hydroxyacyl-CoA dehydrogenase family protein</fullName>
        <ecNumber evidence="4">1.1.1.35</ecNumber>
    </submittedName>
</protein>
<accession>A0ABV8SZ88</accession>
<dbReference type="PIRSF" id="PIRSF000105">
    <property type="entry name" value="HCDH"/>
    <property type="match status" value="1"/>
</dbReference>
<dbReference type="InterPro" id="IPR008927">
    <property type="entry name" value="6-PGluconate_DH-like_C_sf"/>
</dbReference>